<evidence type="ECO:0008006" key="3">
    <source>
        <dbReference type="Google" id="ProtNLM"/>
    </source>
</evidence>
<dbReference type="Proteomes" id="UP001595955">
    <property type="component" value="Unassembled WGS sequence"/>
</dbReference>
<keyword evidence="2" id="KW-1185">Reference proteome</keyword>
<organism evidence="1 2">
    <name type="scientific">Georgenia faecalis</name>
    <dbReference type="NCBI Taxonomy" id="2483799"/>
    <lineage>
        <taxon>Bacteria</taxon>
        <taxon>Bacillati</taxon>
        <taxon>Actinomycetota</taxon>
        <taxon>Actinomycetes</taxon>
        <taxon>Micrococcales</taxon>
        <taxon>Bogoriellaceae</taxon>
        <taxon>Georgenia</taxon>
    </lineage>
</organism>
<comment type="caution">
    <text evidence="1">The sequence shown here is derived from an EMBL/GenBank/DDBJ whole genome shotgun (WGS) entry which is preliminary data.</text>
</comment>
<reference evidence="2" key="1">
    <citation type="journal article" date="2019" name="Int. J. Syst. Evol. Microbiol.">
        <title>The Global Catalogue of Microorganisms (GCM) 10K type strain sequencing project: providing services to taxonomists for standard genome sequencing and annotation.</title>
        <authorList>
            <consortium name="The Broad Institute Genomics Platform"/>
            <consortium name="The Broad Institute Genome Sequencing Center for Infectious Disease"/>
            <person name="Wu L."/>
            <person name="Ma J."/>
        </authorList>
    </citation>
    <scope>NUCLEOTIDE SEQUENCE [LARGE SCALE GENOMIC DNA]</scope>
    <source>
        <strain evidence="2">JCM 3369</strain>
    </source>
</reference>
<proteinExistence type="predicted"/>
<evidence type="ECO:0000313" key="2">
    <source>
        <dbReference type="Proteomes" id="UP001595955"/>
    </source>
</evidence>
<name>A0ABV9D9K7_9MICO</name>
<gene>
    <name evidence="1" type="ORF">ACFO3F_05050</name>
</gene>
<dbReference type="RefSeq" id="WP_122825183.1">
    <property type="nucleotide sequence ID" value="NZ_CP033325.1"/>
</dbReference>
<sequence length="180" mass="19410">MSNGTQLVLLLLVIGVPAVLIARSTRKVRAPQQRAERLRTWARLRGWAYRGEDPGLVGRWQVAPFTEPDRWVEDALVGEHRGRSAASFRLETGAGPRTAVTHVLTLALHRPVPAVQLATAQGPVASDPELRACLEQEDAAGMAVRAVGGELVGWVAGEPLLGALLPRLDVLADVAELLER</sequence>
<protein>
    <recommendedName>
        <fullName evidence="3">DUF2550 family protein</fullName>
    </recommendedName>
</protein>
<dbReference type="EMBL" id="JBHSGF010000003">
    <property type="protein sequence ID" value="MFC4554608.1"/>
    <property type="molecule type" value="Genomic_DNA"/>
</dbReference>
<accession>A0ABV9D9K7</accession>
<evidence type="ECO:0000313" key="1">
    <source>
        <dbReference type="EMBL" id="MFC4554608.1"/>
    </source>
</evidence>